<organism evidence="2 3">
    <name type="scientific">Trema orientale</name>
    <name type="common">Charcoal tree</name>
    <name type="synonym">Celtis orientalis</name>
    <dbReference type="NCBI Taxonomy" id="63057"/>
    <lineage>
        <taxon>Eukaryota</taxon>
        <taxon>Viridiplantae</taxon>
        <taxon>Streptophyta</taxon>
        <taxon>Embryophyta</taxon>
        <taxon>Tracheophyta</taxon>
        <taxon>Spermatophyta</taxon>
        <taxon>Magnoliopsida</taxon>
        <taxon>eudicotyledons</taxon>
        <taxon>Gunneridae</taxon>
        <taxon>Pentapetalae</taxon>
        <taxon>rosids</taxon>
        <taxon>fabids</taxon>
        <taxon>Rosales</taxon>
        <taxon>Cannabaceae</taxon>
        <taxon>Trema</taxon>
    </lineage>
</organism>
<feature type="compositionally biased region" description="Polar residues" evidence="1">
    <location>
        <begin position="76"/>
        <end position="87"/>
    </location>
</feature>
<feature type="region of interest" description="Disordered" evidence="1">
    <location>
        <begin position="76"/>
        <end position="106"/>
    </location>
</feature>
<dbReference type="Proteomes" id="UP000237000">
    <property type="component" value="Unassembled WGS sequence"/>
</dbReference>
<keyword evidence="3" id="KW-1185">Reference proteome</keyword>
<reference evidence="3" key="1">
    <citation type="submission" date="2016-06" db="EMBL/GenBank/DDBJ databases">
        <title>Parallel loss of symbiosis genes in relatives of nitrogen-fixing non-legume Parasponia.</title>
        <authorList>
            <person name="Van Velzen R."/>
            <person name="Holmer R."/>
            <person name="Bu F."/>
            <person name="Rutten L."/>
            <person name="Van Zeijl A."/>
            <person name="Liu W."/>
            <person name="Santuari L."/>
            <person name="Cao Q."/>
            <person name="Sharma T."/>
            <person name="Shen D."/>
            <person name="Roswanjaya Y."/>
            <person name="Wardhani T."/>
            <person name="Kalhor M.S."/>
            <person name="Jansen J."/>
            <person name="Van den Hoogen J."/>
            <person name="Gungor B."/>
            <person name="Hartog M."/>
            <person name="Hontelez J."/>
            <person name="Verver J."/>
            <person name="Yang W.-C."/>
            <person name="Schijlen E."/>
            <person name="Repin R."/>
            <person name="Schilthuizen M."/>
            <person name="Schranz E."/>
            <person name="Heidstra R."/>
            <person name="Miyata K."/>
            <person name="Fedorova E."/>
            <person name="Kohlen W."/>
            <person name="Bisseling T."/>
            <person name="Smit S."/>
            <person name="Geurts R."/>
        </authorList>
    </citation>
    <scope>NUCLEOTIDE SEQUENCE [LARGE SCALE GENOMIC DNA]</scope>
    <source>
        <strain evidence="3">cv. RG33-2</strain>
    </source>
</reference>
<name>A0A2P5FT13_TREOI</name>
<comment type="caution">
    <text evidence="2">The sequence shown here is derived from an EMBL/GenBank/DDBJ whole genome shotgun (WGS) entry which is preliminary data.</text>
</comment>
<dbReference type="OrthoDB" id="10278453at2759"/>
<dbReference type="AlphaFoldDB" id="A0A2P5FT13"/>
<dbReference type="InParanoid" id="A0A2P5FT13"/>
<gene>
    <name evidence="2" type="ORF">TorRG33x02_031100</name>
</gene>
<dbReference type="EMBL" id="JXTC01000010">
    <property type="protein sequence ID" value="POO00927.1"/>
    <property type="molecule type" value="Genomic_DNA"/>
</dbReference>
<evidence type="ECO:0000313" key="2">
    <source>
        <dbReference type="EMBL" id="POO00927.1"/>
    </source>
</evidence>
<sequence>MACWDPHQMTWLAQGMRPYVEWQIIAASQHLLLRRNAGDREKFQKRVQKNALAFRRLLVISSTSRAVAAQISAYQSTAKTHHPNPQASFEHRRACPELRPASYHQP</sequence>
<proteinExistence type="predicted"/>
<accession>A0A2P5FT13</accession>
<evidence type="ECO:0000313" key="3">
    <source>
        <dbReference type="Proteomes" id="UP000237000"/>
    </source>
</evidence>
<evidence type="ECO:0000256" key="1">
    <source>
        <dbReference type="SAM" id="MobiDB-lite"/>
    </source>
</evidence>
<protein>
    <submittedName>
        <fullName evidence="2">Uncharacterized protein</fullName>
    </submittedName>
</protein>